<evidence type="ECO:0000313" key="1">
    <source>
        <dbReference type="EMBL" id="ANH78225.1"/>
    </source>
</evidence>
<gene>
    <name evidence="1" type="ORF">Cs308_0049</name>
</gene>
<dbReference type="EMBL" id="CP014639">
    <property type="protein sequence ID" value="ANH78225.1"/>
    <property type="molecule type" value="Genomic_DNA"/>
</dbReference>
<dbReference type="AlphaFoldDB" id="A0A1A9HTQ9"/>
<dbReference type="STRING" id="1806891.Cs308_0049"/>
<accession>A0A1A9HTQ9</accession>
<name>A0A1A9HTQ9_9CHLA</name>
<evidence type="ECO:0000313" key="2">
    <source>
        <dbReference type="Proteomes" id="UP000078162"/>
    </source>
</evidence>
<dbReference type="Proteomes" id="UP000078162">
    <property type="component" value="Chromosome"/>
</dbReference>
<keyword evidence="2" id="KW-1185">Reference proteome</keyword>
<organism evidence="1 2">
    <name type="scientific">Candidatus Chlamydia sanziniae</name>
    <dbReference type="NCBI Taxonomy" id="1806891"/>
    <lineage>
        <taxon>Bacteria</taxon>
        <taxon>Pseudomonadati</taxon>
        <taxon>Chlamydiota</taxon>
        <taxon>Chlamydiia</taxon>
        <taxon>Chlamydiales</taxon>
        <taxon>Chlamydiaceae</taxon>
        <taxon>Chlamydia/Chlamydophila group</taxon>
        <taxon>Chlamydia</taxon>
    </lineage>
</organism>
<proteinExistence type="predicted"/>
<sequence>MDLKKFFTKSLLQFIQISKKVPKIYVDNALALFPVILDSYFMYEAYTLENAPP</sequence>
<reference evidence="1 2" key="1">
    <citation type="submission" date="2016-03" db="EMBL/GenBank/DDBJ databases">
        <title>Culture-independent genomics supports pathogen discovery for uncultivable bacteria within the genus Chlamydia.</title>
        <authorList>
            <person name="Taylor-Brown A."/>
            <person name="Bachmann N.L."/>
            <person name="Borel N."/>
            <person name="Polkinghorne A."/>
        </authorList>
    </citation>
    <scope>NUCLEOTIDE SEQUENCE [LARGE SCALE GENOMIC DNA]</scope>
    <source>
        <strain evidence="1 2">2742-308</strain>
    </source>
</reference>
<dbReference type="KEGG" id="csaz:Cs308_0049"/>
<dbReference type="PATRIC" id="fig|1806891.3.peg.48"/>
<protein>
    <submittedName>
        <fullName evidence="1">Uncharacterized protein</fullName>
    </submittedName>
</protein>